<accession>A0A7J6DBD5</accession>
<organism evidence="2 3">
    <name type="scientific">Onychostoma macrolepis</name>
    <dbReference type="NCBI Taxonomy" id="369639"/>
    <lineage>
        <taxon>Eukaryota</taxon>
        <taxon>Metazoa</taxon>
        <taxon>Chordata</taxon>
        <taxon>Craniata</taxon>
        <taxon>Vertebrata</taxon>
        <taxon>Euteleostomi</taxon>
        <taxon>Actinopterygii</taxon>
        <taxon>Neopterygii</taxon>
        <taxon>Teleostei</taxon>
        <taxon>Ostariophysi</taxon>
        <taxon>Cypriniformes</taxon>
        <taxon>Cyprinidae</taxon>
        <taxon>Acrossocheilinae</taxon>
        <taxon>Onychostoma</taxon>
    </lineage>
</organism>
<dbReference type="Proteomes" id="UP000579812">
    <property type="component" value="Unassembled WGS sequence"/>
</dbReference>
<dbReference type="AlphaFoldDB" id="A0A7J6DBD5"/>
<gene>
    <name evidence="2" type="ORF">G5714_003998</name>
</gene>
<reference evidence="2 3" key="1">
    <citation type="submission" date="2020-04" db="EMBL/GenBank/DDBJ databases">
        <title>Chromosome-level genome assembly of a cyprinid fish Onychostoma macrolepis by integration of Nanopore Sequencing, Bionano and Hi-C technology.</title>
        <authorList>
            <person name="Wang D."/>
        </authorList>
    </citation>
    <scope>NUCLEOTIDE SEQUENCE [LARGE SCALE GENOMIC DNA]</scope>
    <source>
        <strain evidence="2">SWU-2019</strain>
        <tissue evidence="2">Muscle</tissue>
    </source>
</reference>
<dbReference type="EMBL" id="JAAMOB010000003">
    <property type="protein sequence ID" value="KAF4116509.1"/>
    <property type="molecule type" value="Genomic_DNA"/>
</dbReference>
<sequence>MLTKVLGVDTSRPHEEEEEEEVEETREKKQEKLNKEEKESWKNNLTKLKMNHLDPQDAIFLVDAFLDECKTPSFKMSETSWEVVLNNLSPQTGGKGKLPLWRIGQ</sequence>
<protein>
    <submittedName>
        <fullName evidence="2">Uncharacterized protein</fullName>
    </submittedName>
</protein>
<evidence type="ECO:0000313" key="3">
    <source>
        <dbReference type="Proteomes" id="UP000579812"/>
    </source>
</evidence>
<keyword evidence="3" id="KW-1185">Reference proteome</keyword>
<comment type="caution">
    <text evidence="2">The sequence shown here is derived from an EMBL/GenBank/DDBJ whole genome shotgun (WGS) entry which is preliminary data.</text>
</comment>
<name>A0A7J6DBD5_9TELE</name>
<evidence type="ECO:0000313" key="2">
    <source>
        <dbReference type="EMBL" id="KAF4116509.1"/>
    </source>
</evidence>
<proteinExistence type="predicted"/>
<feature type="compositionally biased region" description="Basic and acidic residues" evidence="1">
    <location>
        <begin position="25"/>
        <end position="39"/>
    </location>
</feature>
<evidence type="ECO:0000256" key="1">
    <source>
        <dbReference type="SAM" id="MobiDB-lite"/>
    </source>
</evidence>
<feature type="region of interest" description="Disordered" evidence="1">
    <location>
        <begin position="1"/>
        <end position="39"/>
    </location>
</feature>